<proteinExistence type="predicted"/>
<sequence>MPQTGADREVRRCIYHVPYPLDPNTTFGGQKRAVAMLKALTQWGEVWVVAGDARQRRRQIQVVMNAIRAGTRFEFCYSESSTMPTTLTEPHHLPTHPLEDFAFLTRLRRHGIPVGLFYRDVYWKFPLYGEGVPKAKQLVAQAMYRYDLLAYRQCLDVLFLPSLRMGEWVDVGDRVKKVALPPGHDIDETPTATPPSPLSMFYVGGLGSLYDLRAFCEAVASVPEASLTICTRPKEWEQARKDYEPLMGNNIKVVHANGKKELEPYFAAANVAVLAMAPHEYRDFAAPLKLFEYIGNGKPIIATEGTFVGDVVTRDELGWTVQASVNEFAALLEQLTQHPERVDEACDRVMAARDQHTWAARVEELVTALAAVDQR</sequence>
<dbReference type="GeneID" id="92856117"/>
<dbReference type="Proteomes" id="UP000256621">
    <property type="component" value="Chromosome"/>
</dbReference>
<dbReference type="EMBL" id="MVCE01000002">
    <property type="protein sequence ID" value="PGF35175.1"/>
    <property type="molecule type" value="Genomic_DNA"/>
</dbReference>
<reference evidence="2 3" key="1">
    <citation type="submission" date="2017-02" db="EMBL/GenBank/DDBJ databases">
        <title>Prevalence of linear plasmids in Cutibacterium acnes isolates obtained from cancerous prostatic tissue.</title>
        <authorList>
            <person name="Davidsson S."/>
            <person name="Bruggemann H."/>
        </authorList>
    </citation>
    <scope>NUCLEOTIDE SEQUENCE [LARGE SCALE GENOMIC DNA]</scope>
    <source>
        <strain evidence="2 3">11-78</strain>
    </source>
</reference>
<accession>A0A2B7JRU9</accession>
<protein>
    <submittedName>
        <fullName evidence="2">Glycosyl transferase</fullName>
    </submittedName>
    <submittedName>
        <fullName evidence="1">Glycosyltransferase</fullName>
    </submittedName>
</protein>
<dbReference type="EMBL" id="CP031442">
    <property type="protein sequence ID" value="AXM06955.1"/>
    <property type="molecule type" value="Genomic_DNA"/>
</dbReference>
<dbReference type="GO" id="GO:0016740">
    <property type="term" value="F:transferase activity"/>
    <property type="evidence" value="ECO:0007669"/>
    <property type="project" value="UniProtKB-KW"/>
</dbReference>
<dbReference type="Pfam" id="PF13692">
    <property type="entry name" value="Glyco_trans_1_4"/>
    <property type="match status" value="1"/>
</dbReference>
<evidence type="ECO:0000313" key="3">
    <source>
        <dbReference type="Proteomes" id="UP000226191"/>
    </source>
</evidence>
<name>A0A2B7JRU9_CUTAC</name>
<dbReference type="Proteomes" id="UP000226191">
    <property type="component" value="Unassembled WGS sequence"/>
</dbReference>
<dbReference type="AlphaFoldDB" id="A0A2B7JRU9"/>
<dbReference type="RefSeq" id="WP_002515744.1">
    <property type="nucleotide sequence ID" value="NZ_AP022844.1"/>
</dbReference>
<gene>
    <name evidence="2" type="ORF">B1B09_06185</name>
    <name evidence="1" type="ORF">DXN06_07265</name>
</gene>
<evidence type="ECO:0000313" key="4">
    <source>
        <dbReference type="Proteomes" id="UP000256621"/>
    </source>
</evidence>
<dbReference type="OrthoDB" id="9801492at2"/>
<evidence type="ECO:0000313" key="1">
    <source>
        <dbReference type="EMBL" id="AXM06955.1"/>
    </source>
</evidence>
<evidence type="ECO:0000313" key="2">
    <source>
        <dbReference type="EMBL" id="PGF35175.1"/>
    </source>
</evidence>
<dbReference type="Gene3D" id="3.40.50.2000">
    <property type="entry name" value="Glycogen Phosphorylase B"/>
    <property type="match status" value="1"/>
</dbReference>
<keyword evidence="2" id="KW-0808">Transferase</keyword>
<dbReference type="SUPFAM" id="SSF53756">
    <property type="entry name" value="UDP-Glycosyltransferase/glycogen phosphorylase"/>
    <property type="match status" value="1"/>
</dbReference>
<organism evidence="2 3">
    <name type="scientific">Cutibacterium acnes</name>
    <name type="common">Propionibacterium acnes</name>
    <dbReference type="NCBI Taxonomy" id="1747"/>
    <lineage>
        <taxon>Bacteria</taxon>
        <taxon>Bacillati</taxon>
        <taxon>Actinomycetota</taxon>
        <taxon>Actinomycetes</taxon>
        <taxon>Propionibacteriales</taxon>
        <taxon>Propionibacteriaceae</taxon>
        <taxon>Cutibacterium</taxon>
    </lineage>
</organism>
<reference evidence="1 4" key="2">
    <citation type="submission" date="2018-08" db="EMBL/GenBank/DDBJ databases">
        <title>Genome sequencing of Cutibacterium acnes KCOM 1315.</title>
        <authorList>
            <person name="Kook J.-K."/>
            <person name="Park S.-N."/>
            <person name="Lim Y.K."/>
        </authorList>
    </citation>
    <scope>NUCLEOTIDE SEQUENCE [LARGE SCALE GENOMIC DNA]</scope>
    <source>
        <strain evidence="1 4">KCOM 1315</strain>
    </source>
</reference>